<name>A0ABP3CB07_9MICO</name>
<keyword evidence="1" id="KW-1133">Transmembrane helix</keyword>
<sequence>MWTSGAAQVLIVITCLIYLFTDALWALFLWEAVTTLYLIVGFIVVWRDSRPAAGDRDEARVVVKWLWVPPLLAALVGISAAITAMVAQGTGEAGSDQTLLLYAASGGIILSWLMLHIAFAEIYEVTEAANDDRELSFPTTTSPSRLDYLYFAYTIGTSFATSDVEVCGVPDRRIVLLHSIVAFFYNALVVAVAFQVLQKLVSQG</sequence>
<keyword evidence="3" id="KW-1185">Reference proteome</keyword>
<keyword evidence="1" id="KW-0472">Membrane</keyword>
<protein>
    <recommendedName>
        <fullName evidence="4">DUF1345 domain-containing protein</fullName>
    </recommendedName>
</protein>
<comment type="caution">
    <text evidence="2">The sequence shown here is derived from an EMBL/GenBank/DDBJ whole genome shotgun (WGS) entry which is preliminary data.</text>
</comment>
<gene>
    <name evidence="2" type="ORF">NCCP602_17550</name>
</gene>
<organism evidence="2 3">
    <name type="scientific">Brevibacterium metallidurans</name>
    <dbReference type="NCBI Taxonomy" id="1482676"/>
    <lineage>
        <taxon>Bacteria</taxon>
        <taxon>Bacillati</taxon>
        <taxon>Actinomycetota</taxon>
        <taxon>Actinomycetes</taxon>
        <taxon>Micrococcales</taxon>
        <taxon>Brevibacteriaceae</taxon>
        <taxon>Brevibacterium</taxon>
    </lineage>
</organism>
<feature type="transmembrane region" description="Helical" evidence="1">
    <location>
        <begin position="28"/>
        <end position="46"/>
    </location>
</feature>
<dbReference type="InterPro" id="IPR009781">
    <property type="entry name" value="DUF1345"/>
</dbReference>
<proteinExistence type="predicted"/>
<feature type="transmembrane region" description="Helical" evidence="1">
    <location>
        <begin position="6"/>
        <end position="21"/>
    </location>
</feature>
<dbReference type="EMBL" id="BAAAAF010000005">
    <property type="protein sequence ID" value="GAA0035794.1"/>
    <property type="molecule type" value="Genomic_DNA"/>
</dbReference>
<feature type="transmembrane region" description="Helical" evidence="1">
    <location>
        <begin position="174"/>
        <end position="197"/>
    </location>
</feature>
<keyword evidence="1" id="KW-0812">Transmembrane</keyword>
<dbReference type="Pfam" id="PF07077">
    <property type="entry name" value="DUF1345"/>
    <property type="match status" value="1"/>
</dbReference>
<evidence type="ECO:0008006" key="4">
    <source>
        <dbReference type="Google" id="ProtNLM"/>
    </source>
</evidence>
<feature type="transmembrane region" description="Helical" evidence="1">
    <location>
        <begin position="99"/>
        <end position="119"/>
    </location>
</feature>
<reference evidence="2 3" key="1">
    <citation type="submission" date="2024-01" db="EMBL/GenBank/DDBJ databases">
        <title>Characterization of antibiotic resistant novel bacterial strains and their environmental applications.</title>
        <authorList>
            <person name="Manzoor S."/>
            <person name="Abbas S."/>
            <person name="Arshad M."/>
            <person name="Ahmed I."/>
        </authorList>
    </citation>
    <scope>NUCLEOTIDE SEQUENCE [LARGE SCALE GENOMIC DNA]</scope>
    <source>
        <strain evidence="2 3">NCCP-602</strain>
    </source>
</reference>
<evidence type="ECO:0000313" key="3">
    <source>
        <dbReference type="Proteomes" id="UP001498238"/>
    </source>
</evidence>
<evidence type="ECO:0000256" key="1">
    <source>
        <dbReference type="SAM" id="Phobius"/>
    </source>
</evidence>
<dbReference type="Proteomes" id="UP001498238">
    <property type="component" value="Unassembled WGS sequence"/>
</dbReference>
<feature type="transmembrane region" description="Helical" evidence="1">
    <location>
        <begin position="66"/>
        <end position="87"/>
    </location>
</feature>
<evidence type="ECO:0000313" key="2">
    <source>
        <dbReference type="EMBL" id="GAA0035794.1"/>
    </source>
</evidence>
<accession>A0ABP3CB07</accession>